<dbReference type="PROSITE" id="PS51837">
    <property type="entry name" value="LITAF"/>
    <property type="match status" value="1"/>
</dbReference>
<dbReference type="GO" id="GO:0005765">
    <property type="term" value="C:lysosomal membrane"/>
    <property type="evidence" value="ECO:0007669"/>
    <property type="project" value="UniProtKB-SubCell"/>
</dbReference>
<proteinExistence type="inferred from homology"/>
<keyword evidence="9" id="KW-0812">Transmembrane</keyword>
<evidence type="ECO:0000256" key="2">
    <source>
        <dbReference type="ARBA" id="ARBA00004481"/>
    </source>
</evidence>
<dbReference type="PANTHER" id="PTHR23292:SF14">
    <property type="entry name" value="FI16615P1-RELATED"/>
    <property type="match status" value="1"/>
</dbReference>
<dbReference type="InterPro" id="IPR037519">
    <property type="entry name" value="LITAF_fam"/>
</dbReference>
<evidence type="ECO:0000313" key="11">
    <source>
        <dbReference type="EMBL" id="CAD7076765.1"/>
    </source>
</evidence>
<dbReference type="Proteomes" id="UP000594454">
    <property type="component" value="Chromosome 1"/>
</dbReference>
<keyword evidence="5" id="KW-0479">Metal-binding</keyword>
<reference evidence="11 12" key="1">
    <citation type="submission" date="2020-11" db="EMBL/GenBank/DDBJ databases">
        <authorList>
            <person name="Wallbank WR R."/>
            <person name="Pardo Diaz C."/>
            <person name="Kozak K."/>
            <person name="Martin S."/>
            <person name="Jiggins C."/>
            <person name="Moest M."/>
            <person name="Warren A I."/>
            <person name="Generalovic N T."/>
            <person name="Byers J.R.P. K."/>
            <person name="Montejo-Kovacevich G."/>
            <person name="Yen C E."/>
        </authorList>
    </citation>
    <scope>NUCLEOTIDE SEQUENCE [LARGE SCALE GENOMIC DNA]</scope>
</reference>
<dbReference type="OMA" id="TFITCPH"/>
<organism evidence="11 12">
    <name type="scientific">Hermetia illucens</name>
    <name type="common">Black soldier fly</name>
    <dbReference type="NCBI Taxonomy" id="343691"/>
    <lineage>
        <taxon>Eukaryota</taxon>
        <taxon>Metazoa</taxon>
        <taxon>Ecdysozoa</taxon>
        <taxon>Arthropoda</taxon>
        <taxon>Hexapoda</taxon>
        <taxon>Insecta</taxon>
        <taxon>Pterygota</taxon>
        <taxon>Neoptera</taxon>
        <taxon>Endopterygota</taxon>
        <taxon>Diptera</taxon>
        <taxon>Brachycera</taxon>
        <taxon>Stratiomyomorpha</taxon>
        <taxon>Stratiomyidae</taxon>
        <taxon>Hermetiinae</taxon>
        <taxon>Hermetia</taxon>
    </lineage>
</organism>
<sequence length="133" mass="14719">MDQKEGYQYQQPPPSYESSTGNYQQQAYTPGPPPVVPPQPAPTTTHHVTYHMQPTVVITPVGPHPVYVTCPSCRQYTLTRMEYEPSSKTHLMAALLCLVGCFICACLPYCMDSCMNGNHYCSNCGAFIGTYSN</sequence>
<dbReference type="OrthoDB" id="5599753at2759"/>
<feature type="compositionally biased region" description="Polar residues" evidence="8">
    <location>
        <begin position="16"/>
        <end position="28"/>
    </location>
</feature>
<accession>A0A7R8U9Q0</accession>
<evidence type="ECO:0000256" key="8">
    <source>
        <dbReference type="SAM" id="MobiDB-lite"/>
    </source>
</evidence>
<gene>
    <name evidence="11" type="ORF">HERILL_LOCUS163</name>
</gene>
<comment type="subcellular location">
    <subcellularLocation>
        <location evidence="2">Endosome membrane</location>
        <topology evidence="2">Peripheral membrane protein</topology>
    </subcellularLocation>
    <subcellularLocation>
        <location evidence="1">Late endosome membrane</location>
    </subcellularLocation>
    <subcellularLocation>
        <location evidence="3">Lysosome membrane</location>
        <topology evidence="3">Peripheral membrane protein</topology>
        <orientation evidence="3">Cytoplasmic side</orientation>
    </subcellularLocation>
</comment>
<dbReference type="FunCoup" id="A0A7R8U9Q0">
    <property type="interactions" value="76"/>
</dbReference>
<keyword evidence="12" id="KW-1185">Reference proteome</keyword>
<feature type="region of interest" description="Disordered" evidence="8">
    <location>
        <begin position="1"/>
        <end position="46"/>
    </location>
</feature>
<feature type="transmembrane region" description="Helical" evidence="9">
    <location>
        <begin position="91"/>
        <end position="110"/>
    </location>
</feature>
<dbReference type="PANTHER" id="PTHR23292">
    <property type="entry name" value="LIPOPOLYSACCHARIDE-INDUCED TUMOR NECROSIS FACTOR-ALPHA FACTOR"/>
    <property type="match status" value="1"/>
</dbReference>
<dbReference type="AlphaFoldDB" id="A0A7R8U9Q0"/>
<evidence type="ECO:0000256" key="4">
    <source>
        <dbReference type="ARBA" id="ARBA00005975"/>
    </source>
</evidence>
<dbReference type="InParanoid" id="A0A7R8U9Q0"/>
<keyword evidence="7 9" id="KW-0472">Membrane</keyword>
<dbReference type="GO" id="GO:0008270">
    <property type="term" value="F:zinc ion binding"/>
    <property type="evidence" value="ECO:0007669"/>
    <property type="project" value="TreeGrafter"/>
</dbReference>
<feature type="domain" description="LITAF" evidence="10">
    <location>
        <begin position="52"/>
        <end position="133"/>
    </location>
</feature>
<evidence type="ECO:0000256" key="1">
    <source>
        <dbReference type="ARBA" id="ARBA00004414"/>
    </source>
</evidence>
<evidence type="ECO:0000256" key="6">
    <source>
        <dbReference type="ARBA" id="ARBA00022833"/>
    </source>
</evidence>
<dbReference type="EMBL" id="LR899009">
    <property type="protein sequence ID" value="CAD7076765.1"/>
    <property type="molecule type" value="Genomic_DNA"/>
</dbReference>
<keyword evidence="6" id="KW-0862">Zinc</keyword>
<keyword evidence="9" id="KW-1133">Transmembrane helix</keyword>
<protein>
    <recommendedName>
        <fullName evidence="10">LITAF domain-containing protein</fullName>
    </recommendedName>
</protein>
<evidence type="ECO:0000256" key="9">
    <source>
        <dbReference type="SAM" id="Phobius"/>
    </source>
</evidence>
<dbReference type="SMART" id="SM00714">
    <property type="entry name" value="LITAF"/>
    <property type="match status" value="1"/>
</dbReference>
<dbReference type="Pfam" id="PF10601">
    <property type="entry name" value="zf-LITAF-like"/>
    <property type="match status" value="1"/>
</dbReference>
<evidence type="ECO:0000256" key="3">
    <source>
        <dbReference type="ARBA" id="ARBA00004630"/>
    </source>
</evidence>
<dbReference type="InterPro" id="IPR006629">
    <property type="entry name" value="LITAF"/>
</dbReference>
<evidence type="ECO:0000259" key="10">
    <source>
        <dbReference type="PROSITE" id="PS51837"/>
    </source>
</evidence>
<evidence type="ECO:0000256" key="7">
    <source>
        <dbReference type="ARBA" id="ARBA00023136"/>
    </source>
</evidence>
<dbReference type="GO" id="GO:0031902">
    <property type="term" value="C:late endosome membrane"/>
    <property type="evidence" value="ECO:0007669"/>
    <property type="project" value="UniProtKB-SubCell"/>
</dbReference>
<feature type="compositionally biased region" description="Pro residues" evidence="8">
    <location>
        <begin position="30"/>
        <end position="41"/>
    </location>
</feature>
<comment type="similarity">
    <text evidence="4">Belongs to the CDIP1/LITAF family.</text>
</comment>
<name>A0A7R8U9Q0_HERIL</name>
<evidence type="ECO:0000256" key="5">
    <source>
        <dbReference type="ARBA" id="ARBA00022723"/>
    </source>
</evidence>
<evidence type="ECO:0000313" key="12">
    <source>
        <dbReference type="Proteomes" id="UP000594454"/>
    </source>
</evidence>